<evidence type="ECO:0000256" key="5">
    <source>
        <dbReference type="SAM" id="MobiDB-lite"/>
    </source>
</evidence>
<feature type="region of interest" description="Disordered" evidence="5">
    <location>
        <begin position="1"/>
        <end position="30"/>
    </location>
</feature>
<reference evidence="7" key="2">
    <citation type="submission" date="2023-04" db="EMBL/GenBank/DDBJ databases">
        <authorList>
            <person name="Beletskiy A.V."/>
            <person name="Mardanov A.V."/>
            <person name="Ravin N.V."/>
        </authorList>
    </citation>
    <scope>NUCLEOTIDE SEQUENCE</scope>
    <source>
        <strain evidence="7">GKL-01</strain>
    </source>
</reference>
<evidence type="ECO:0000259" key="6">
    <source>
        <dbReference type="SMART" id="SM00507"/>
    </source>
</evidence>
<dbReference type="GO" id="GO:0004519">
    <property type="term" value="F:endonuclease activity"/>
    <property type="evidence" value="ECO:0007669"/>
    <property type="project" value="UniProtKB-KW"/>
</dbReference>
<gene>
    <name evidence="7" type="ORF">QJT80_06865</name>
</gene>
<dbReference type="CDD" id="cd00085">
    <property type="entry name" value="HNHc"/>
    <property type="match status" value="1"/>
</dbReference>
<dbReference type="PANTHER" id="PTHR41286:SF1">
    <property type="entry name" value="HNH NUCLEASE YAJD-RELATED"/>
    <property type="match status" value="1"/>
</dbReference>
<evidence type="ECO:0000256" key="2">
    <source>
        <dbReference type="ARBA" id="ARBA00022801"/>
    </source>
</evidence>
<dbReference type="SMART" id="SM00507">
    <property type="entry name" value="HNHc"/>
    <property type="match status" value="1"/>
</dbReference>
<evidence type="ECO:0000256" key="1">
    <source>
        <dbReference type="ARBA" id="ARBA00022722"/>
    </source>
</evidence>
<evidence type="ECO:0000313" key="7">
    <source>
        <dbReference type="EMBL" id="WGZ92198.1"/>
    </source>
</evidence>
<proteinExistence type="inferred from homology"/>
<accession>A0AA95HAN3</accession>
<dbReference type="EMBL" id="CP124755">
    <property type="protein sequence ID" value="WGZ92198.1"/>
    <property type="molecule type" value="Genomic_DNA"/>
</dbReference>
<dbReference type="KEGG" id="tdu:QJT80_06865"/>
<dbReference type="GO" id="GO:0005829">
    <property type="term" value="C:cytosol"/>
    <property type="evidence" value="ECO:0007669"/>
    <property type="project" value="TreeGrafter"/>
</dbReference>
<dbReference type="Proteomes" id="UP001300672">
    <property type="component" value="Chromosome"/>
</dbReference>
<evidence type="ECO:0000256" key="4">
    <source>
        <dbReference type="ARBA" id="ARBA00040194"/>
    </source>
</evidence>
<dbReference type="InterPro" id="IPR002711">
    <property type="entry name" value="HNH"/>
</dbReference>
<keyword evidence="1" id="KW-0540">Nuclease</keyword>
<dbReference type="PANTHER" id="PTHR41286">
    <property type="entry name" value="HNH NUCLEASE YAJD-RELATED"/>
    <property type="match status" value="1"/>
</dbReference>
<dbReference type="Pfam" id="PF01844">
    <property type="entry name" value="HNH"/>
    <property type="match status" value="1"/>
</dbReference>
<dbReference type="GO" id="GO:0008270">
    <property type="term" value="F:zinc ion binding"/>
    <property type="evidence" value="ECO:0007669"/>
    <property type="project" value="InterPro"/>
</dbReference>
<comment type="similarity">
    <text evidence="3">Belongs to the HNH nuclease family.</text>
</comment>
<protein>
    <recommendedName>
        <fullName evidence="4">Putative HNH nuclease YajD</fullName>
    </recommendedName>
</protein>
<feature type="domain" description="HNH nuclease" evidence="6">
    <location>
        <begin position="36"/>
        <end position="91"/>
    </location>
</feature>
<keyword evidence="7" id="KW-0255">Endonuclease</keyword>
<sequence length="108" mass="12131">MAQGAPTVRPAALRRLANPNPRPTAHRRGYGRAWQRARIGFLQQHPLCTHCAQQGITRAATVVDHIQPHHGEAARFWDSDNWQALCHRCHSRKTASHDGGFGNPRQET</sequence>
<name>A0AA95HAN3_9GAMM</name>
<dbReference type="InterPro" id="IPR003615">
    <property type="entry name" value="HNH_nuc"/>
</dbReference>
<keyword evidence="2" id="KW-0378">Hydrolase</keyword>
<dbReference type="AlphaFoldDB" id="A0AA95HAN3"/>
<evidence type="ECO:0000256" key="3">
    <source>
        <dbReference type="ARBA" id="ARBA00038412"/>
    </source>
</evidence>
<organism evidence="7">
    <name type="scientific">Candidatus Thiocaldithrix dubininis</name>
    <dbReference type="NCBI Taxonomy" id="3080823"/>
    <lineage>
        <taxon>Bacteria</taxon>
        <taxon>Pseudomonadati</taxon>
        <taxon>Pseudomonadota</taxon>
        <taxon>Gammaproteobacteria</taxon>
        <taxon>Thiotrichales</taxon>
        <taxon>Thiotrichaceae</taxon>
        <taxon>Candidatus Thiocaldithrix</taxon>
    </lineage>
</organism>
<dbReference type="Gene3D" id="1.10.30.50">
    <property type="match status" value="1"/>
</dbReference>
<dbReference type="GO" id="GO:0016787">
    <property type="term" value="F:hydrolase activity"/>
    <property type="evidence" value="ECO:0007669"/>
    <property type="project" value="UniProtKB-KW"/>
</dbReference>
<dbReference type="GO" id="GO:0003676">
    <property type="term" value="F:nucleic acid binding"/>
    <property type="evidence" value="ECO:0007669"/>
    <property type="project" value="InterPro"/>
</dbReference>
<reference evidence="7" key="1">
    <citation type="journal article" date="2023" name="Int. J. Mol. Sci.">
        <title>Metagenomics Revealed a New Genus 'Candidatus Thiocaldithrix dubininis' gen. nov., sp. nov. and a New Species 'Candidatus Thiothrix putei' sp. nov. in the Family Thiotrichaceae, Some Members of Which Have Traits of Both Na+- and H+-Motive Energetics.</title>
        <authorList>
            <person name="Ravin N.V."/>
            <person name="Muntyan M.S."/>
            <person name="Smolyakov D.D."/>
            <person name="Rudenko T.S."/>
            <person name="Beletsky A.V."/>
            <person name="Mardanov A.V."/>
            <person name="Grabovich M.Y."/>
        </authorList>
    </citation>
    <scope>NUCLEOTIDE SEQUENCE</scope>
    <source>
        <strain evidence="7">GKL-01</strain>
    </source>
</reference>